<dbReference type="InterPro" id="IPR001394">
    <property type="entry name" value="Peptidase_C19_UCH"/>
</dbReference>
<protein>
    <recommendedName>
        <fullName evidence="3">Ubiquitin carboxyl-terminal hydrolase</fullName>
        <ecNumber evidence="3">3.4.19.12</ecNumber>
    </recommendedName>
</protein>
<dbReference type="SUPFAM" id="SSF54001">
    <property type="entry name" value="Cysteine proteinases"/>
    <property type="match status" value="1"/>
</dbReference>
<keyword evidence="3" id="KW-0378">Hydrolase</keyword>
<dbReference type="InterPro" id="IPR036873">
    <property type="entry name" value="Rhodanese-like_dom_sf"/>
</dbReference>
<dbReference type="InterPro" id="IPR050185">
    <property type="entry name" value="Ub_carboxyl-term_hydrolase"/>
</dbReference>
<dbReference type="InterPro" id="IPR028889">
    <property type="entry name" value="USP"/>
</dbReference>
<dbReference type="Pfam" id="PF00443">
    <property type="entry name" value="UCH"/>
    <property type="match status" value="1"/>
</dbReference>
<sequence>MSKALNSYNSFEQLKEKAHVNYAGKSFSAIYERLPQMYRIAQDSLAEGDKAKAFIFLTRWLDGMKWLKSKDLKFDARKNNADLMKNVEQTIKSLTEQLKAEHSQKLKKAFLNRDDTIDQMNLNIVPPNDIPLEFPETPTDDPLNTETEEFISCNQLHKIMLKEDLRFLIIDVRPRTDYEVSQIDTPKCINIPENEIVLGKTASHYEKNLAKHTEWKILFRNRGSRYVDTLVLLDWKTKKDSLVSSSPINIFKETLLNWDPSNKYKRIVILDGGYNEWLSRYPACTTNPKISISHSDDVDNDIMEDLVLDSYPILMDKDDDNIIKKQTQMKSNTIQDKVNIQNLLEDNNFESKINSTSKFATLSNNNINLSVHSSSGKTTSIYNKSTYDEIINRDKNSPTKLLQHNTITKPIIDRSNKPTSLKTSDPNSKEVLRLMKELNESGRKMEKLEQKIYDTETTLYNQNKSFKEDTTIHTDLESMNSELNILQTAHNINEKELSKYKEVGKLQFSNEDQEEKRKLDFDLLKVRQRLKDISGHRKRLHERSIEKDHKEVFIKQNDKDVHMEPLKTDGSISTGLERSHSSPNLMQMRDHKAPEVDRSSKPQISSQYQHSFNNEINRLQRFNWGSIEEKLTPIHGNVHPGITGLKNLGNSCYMNSIIQCLSNTPKLSTYFIDNLYADDLNRNNDNISQTQVVTNVAEVIKALWTGQYKRISPHCLKAAIGQYKVQFNSYEQQDSHEFLTFLLDWMHSELKKKIKIQINNKITTAEKEWDKAMDCQESIISELFFGQLRSTITCSSCQKDSTTYETFNSLTMSLPHTNRCTLDDCIQKFVTGQKVVGWKCPKCQAPREATKKFDFIKLAPIIVIHLNRFAESGGWLEKRNTTVDFPLKEFNLKPYLITDHDAPINNARFCTYNLYAMSNHYGTMEGGHYTAFCKNSNQNKWYKYDDQTVTEVSPSQVKSQNNSAYLLFYTSLSNTYI</sequence>
<dbReference type="PROSITE" id="PS50206">
    <property type="entry name" value="RHODANESE_3"/>
    <property type="match status" value="1"/>
</dbReference>
<name>A0ABM1IPC1_POLDO</name>
<keyword evidence="3" id="KW-0833">Ubl conjugation pathway</keyword>
<proteinExistence type="inferred from homology"/>
<dbReference type="PANTHER" id="PTHR21646">
    <property type="entry name" value="UBIQUITIN CARBOXYL-TERMINAL HYDROLASE"/>
    <property type="match status" value="1"/>
</dbReference>
<evidence type="ECO:0000256" key="4">
    <source>
        <dbReference type="SAM" id="Coils"/>
    </source>
</evidence>
<organism evidence="7 8">
    <name type="scientific">Polistes dominula</name>
    <name type="common">European paper wasp</name>
    <name type="synonym">Vespa dominula</name>
    <dbReference type="NCBI Taxonomy" id="743375"/>
    <lineage>
        <taxon>Eukaryota</taxon>
        <taxon>Metazoa</taxon>
        <taxon>Ecdysozoa</taxon>
        <taxon>Arthropoda</taxon>
        <taxon>Hexapoda</taxon>
        <taxon>Insecta</taxon>
        <taxon>Pterygota</taxon>
        <taxon>Neoptera</taxon>
        <taxon>Endopterygota</taxon>
        <taxon>Hymenoptera</taxon>
        <taxon>Apocrita</taxon>
        <taxon>Aculeata</taxon>
        <taxon>Vespoidea</taxon>
        <taxon>Vespidae</taxon>
        <taxon>Polistinae</taxon>
        <taxon>Polistini</taxon>
        <taxon>Polistes</taxon>
    </lineage>
</organism>
<evidence type="ECO:0000256" key="1">
    <source>
        <dbReference type="ARBA" id="ARBA00000707"/>
    </source>
</evidence>
<evidence type="ECO:0000313" key="7">
    <source>
        <dbReference type="Proteomes" id="UP000694924"/>
    </source>
</evidence>
<dbReference type="PANTHER" id="PTHR21646:SF46">
    <property type="entry name" value="UBIQUITIN CARBOXYL-TERMINAL HYDROLASE"/>
    <property type="match status" value="1"/>
</dbReference>
<accession>A0ABM1IPC1</accession>
<comment type="catalytic activity">
    <reaction evidence="1 3">
        <text>Thiol-dependent hydrolysis of ester, thioester, amide, peptide and isopeptide bonds formed by the C-terminal Gly of ubiquitin (a 76-residue protein attached to proteins as an intracellular targeting signal).</text>
        <dbReference type="EC" id="3.4.19.12"/>
    </reaction>
</comment>
<dbReference type="PROSITE" id="PS00972">
    <property type="entry name" value="USP_1"/>
    <property type="match status" value="1"/>
</dbReference>
<feature type="domain" description="USP" evidence="6">
    <location>
        <begin position="643"/>
        <end position="972"/>
    </location>
</feature>
<feature type="coiled-coil region" evidence="4">
    <location>
        <begin position="77"/>
        <end position="104"/>
    </location>
</feature>
<reference evidence="8" key="1">
    <citation type="submission" date="2025-08" db="UniProtKB">
        <authorList>
            <consortium name="RefSeq"/>
        </authorList>
    </citation>
    <scope>IDENTIFICATION</scope>
    <source>
        <tissue evidence="8">Whole body</tissue>
    </source>
</reference>
<evidence type="ECO:0000256" key="2">
    <source>
        <dbReference type="ARBA" id="ARBA00009085"/>
    </source>
</evidence>
<keyword evidence="7" id="KW-1185">Reference proteome</keyword>
<dbReference type="PROSITE" id="PS50235">
    <property type="entry name" value="USP_3"/>
    <property type="match status" value="1"/>
</dbReference>
<dbReference type="Proteomes" id="UP000694924">
    <property type="component" value="Unplaced"/>
</dbReference>
<dbReference type="Pfam" id="PF08969">
    <property type="entry name" value="USP8_dimer"/>
    <property type="match status" value="1"/>
</dbReference>
<dbReference type="Gene3D" id="3.90.70.10">
    <property type="entry name" value="Cysteine proteinases"/>
    <property type="match status" value="1"/>
</dbReference>
<dbReference type="SMART" id="SM00450">
    <property type="entry name" value="RHOD"/>
    <property type="match status" value="1"/>
</dbReference>
<dbReference type="InterPro" id="IPR018200">
    <property type="entry name" value="USP_CS"/>
</dbReference>
<evidence type="ECO:0000259" key="6">
    <source>
        <dbReference type="PROSITE" id="PS50235"/>
    </source>
</evidence>
<evidence type="ECO:0000313" key="8">
    <source>
        <dbReference type="RefSeq" id="XP_015182058.1"/>
    </source>
</evidence>
<dbReference type="Gene3D" id="1.20.58.80">
    <property type="entry name" value="Phosphotransferase system, lactose/cellobiose-type IIA subunit"/>
    <property type="match status" value="1"/>
</dbReference>
<dbReference type="SUPFAM" id="SSF52821">
    <property type="entry name" value="Rhodanese/Cell cycle control phosphatase"/>
    <property type="match status" value="1"/>
</dbReference>
<evidence type="ECO:0000259" key="5">
    <source>
        <dbReference type="PROSITE" id="PS50206"/>
    </source>
</evidence>
<dbReference type="EC" id="3.4.19.12" evidence="3"/>
<gene>
    <name evidence="8" type="primary">LOC107069337</name>
</gene>
<keyword evidence="3" id="KW-0788">Thiol protease</keyword>
<dbReference type="RefSeq" id="XP_015182058.1">
    <property type="nucleotide sequence ID" value="XM_015326572.1"/>
</dbReference>
<feature type="domain" description="Rhodanese" evidence="5">
    <location>
        <begin position="166"/>
        <end position="286"/>
    </location>
</feature>
<dbReference type="PROSITE" id="PS00973">
    <property type="entry name" value="USP_2"/>
    <property type="match status" value="1"/>
</dbReference>
<keyword evidence="4" id="KW-0175">Coiled coil</keyword>
<dbReference type="Gene3D" id="3.40.250.10">
    <property type="entry name" value="Rhodanese-like domain"/>
    <property type="match status" value="1"/>
</dbReference>
<dbReference type="CDD" id="cd02674">
    <property type="entry name" value="Peptidase_C19R"/>
    <property type="match status" value="1"/>
</dbReference>
<dbReference type="InterPro" id="IPR015063">
    <property type="entry name" value="USP8_dimer"/>
</dbReference>
<dbReference type="InterPro" id="IPR038765">
    <property type="entry name" value="Papain-like_cys_pep_sf"/>
</dbReference>
<dbReference type="InterPro" id="IPR001763">
    <property type="entry name" value="Rhodanese-like_dom"/>
</dbReference>
<keyword evidence="3" id="KW-0645">Protease</keyword>
<evidence type="ECO:0000256" key="3">
    <source>
        <dbReference type="RuleBase" id="RU366025"/>
    </source>
</evidence>
<dbReference type="GeneID" id="107069337"/>
<dbReference type="Pfam" id="PF00581">
    <property type="entry name" value="Rhodanese"/>
    <property type="match status" value="1"/>
</dbReference>
<comment type="similarity">
    <text evidence="2 3">Belongs to the peptidase C19 family.</text>
</comment>